<accession>A0AA85FAI4</accession>
<name>A0AA85FAI4_9TREM</name>
<dbReference type="AlphaFoldDB" id="A0AA85FAI4"/>
<sequence length="174" mass="19821">MHNISDKVLNESTEIQLDFIQHTYSNGEVFLRKYNDNTGVIFYPTGNPAILFLPSEINTNNNEPVGLLFIVHDLLNLNITKVGKEDAKINHKQKSASFKVLNNNTSKMKLTNADVQPTVGQLIGVFDSNIHGVVYDKKNNISYLDISCKFQLLKLFKSFKFRANRLNFSECSYK</sequence>
<evidence type="ECO:0000259" key="1">
    <source>
        <dbReference type="Pfam" id="PF14977"/>
    </source>
</evidence>
<dbReference type="Pfam" id="PF14977">
    <property type="entry name" value="FAM194"/>
    <property type="match status" value="1"/>
</dbReference>
<organism evidence="2 3">
    <name type="scientific">Schistosoma rodhaini</name>
    <dbReference type="NCBI Taxonomy" id="6188"/>
    <lineage>
        <taxon>Eukaryota</taxon>
        <taxon>Metazoa</taxon>
        <taxon>Spiralia</taxon>
        <taxon>Lophotrochozoa</taxon>
        <taxon>Platyhelminthes</taxon>
        <taxon>Trematoda</taxon>
        <taxon>Digenea</taxon>
        <taxon>Strigeidida</taxon>
        <taxon>Schistosomatoidea</taxon>
        <taxon>Schistosomatidae</taxon>
        <taxon>Schistosoma</taxon>
    </lineage>
</organism>
<evidence type="ECO:0000313" key="2">
    <source>
        <dbReference type="Proteomes" id="UP000050792"/>
    </source>
</evidence>
<reference evidence="3" key="2">
    <citation type="submission" date="2023-11" db="UniProtKB">
        <authorList>
            <consortium name="WormBaseParasite"/>
        </authorList>
    </citation>
    <scope>IDENTIFICATION</scope>
</reference>
<keyword evidence="2" id="KW-1185">Reference proteome</keyword>
<feature type="domain" description="FAM194 C-terminal" evidence="1">
    <location>
        <begin position="18"/>
        <end position="56"/>
    </location>
</feature>
<proteinExistence type="predicted"/>
<reference evidence="2" key="1">
    <citation type="submission" date="2022-06" db="EMBL/GenBank/DDBJ databases">
        <authorList>
            <person name="Berger JAMES D."/>
            <person name="Berger JAMES D."/>
        </authorList>
    </citation>
    <scope>NUCLEOTIDE SEQUENCE [LARGE SCALE GENOMIC DNA]</scope>
</reference>
<dbReference type="WBParaSite" id="SRDH1_40320.1">
    <property type="protein sequence ID" value="SRDH1_40320.1"/>
    <property type="gene ID" value="SRDH1_40320"/>
</dbReference>
<protein>
    <recommendedName>
        <fullName evidence="1">FAM194 C-terminal domain-containing protein</fullName>
    </recommendedName>
</protein>
<dbReference type="Proteomes" id="UP000050792">
    <property type="component" value="Unassembled WGS sequence"/>
</dbReference>
<evidence type="ECO:0000313" key="3">
    <source>
        <dbReference type="WBParaSite" id="SRDH1_40320.1"/>
    </source>
</evidence>
<dbReference type="InterPro" id="IPR029281">
    <property type="entry name" value="FAM194_C"/>
</dbReference>